<sequence length="76" mass="8879">FQSLRLKGELNYYQRKTGGEIDFILNKREAYEIKIKPGKSDLNKLKKIASSIKLDSYRIVSLNYTSLEKTIYGFEI</sequence>
<comment type="caution">
    <text evidence="1">The sequence shown here is derived from an EMBL/GenBank/DDBJ whole genome shotgun (WGS) entry which is preliminary data.</text>
</comment>
<protein>
    <recommendedName>
        <fullName evidence="3">DUF4143 domain-containing protein</fullName>
    </recommendedName>
</protein>
<reference evidence="1 2" key="1">
    <citation type="submission" date="2017-09" db="EMBL/GenBank/DDBJ databases">
        <title>Depth-based differentiation of microbial function through sediment-hosted aquifers and enrichment of novel symbionts in the deep terrestrial subsurface.</title>
        <authorList>
            <person name="Probst A.J."/>
            <person name="Ladd B."/>
            <person name="Jarett J.K."/>
            <person name="Geller-Mcgrath D.E."/>
            <person name="Sieber C.M."/>
            <person name="Emerson J.B."/>
            <person name="Anantharaman K."/>
            <person name="Thomas B.C."/>
            <person name="Malmstrom R."/>
            <person name="Stieglmeier M."/>
            <person name="Klingl A."/>
            <person name="Woyke T."/>
            <person name="Ryan C.M."/>
            <person name="Banfield J.F."/>
        </authorList>
    </citation>
    <scope>NUCLEOTIDE SEQUENCE [LARGE SCALE GENOMIC DNA]</scope>
    <source>
        <strain evidence="1">CG22_combo_CG10-13_8_21_14_all_39_9</strain>
    </source>
</reference>
<proteinExistence type="predicted"/>
<dbReference type="AlphaFoldDB" id="A0A2H0CZR0"/>
<name>A0A2H0CZR0_9BACT</name>
<dbReference type="EMBL" id="PCTN01000169">
    <property type="protein sequence ID" value="PIP75405.1"/>
    <property type="molecule type" value="Genomic_DNA"/>
</dbReference>
<evidence type="ECO:0000313" key="2">
    <source>
        <dbReference type="Proteomes" id="UP000230159"/>
    </source>
</evidence>
<dbReference type="Proteomes" id="UP000230159">
    <property type="component" value="Unassembled WGS sequence"/>
</dbReference>
<gene>
    <name evidence="1" type="ORF">COW86_03935</name>
</gene>
<evidence type="ECO:0000313" key="1">
    <source>
        <dbReference type="EMBL" id="PIP75405.1"/>
    </source>
</evidence>
<accession>A0A2H0CZR0</accession>
<feature type="non-terminal residue" evidence="1">
    <location>
        <position position="1"/>
    </location>
</feature>
<organism evidence="1 2">
    <name type="scientific">Candidatus Kuenenbacteria bacterium CG22_combo_CG10-13_8_21_14_all_39_9</name>
    <dbReference type="NCBI Taxonomy" id="1974621"/>
    <lineage>
        <taxon>Bacteria</taxon>
        <taxon>Candidatus Kueneniibacteriota</taxon>
    </lineage>
</organism>
<evidence type="ECO:0008006" key="3">
    <source>
        <dbReference type="Google" id="ProtNLM"/>
    </source>
</evidence>